<feature type="transmembrane region" description="Helical" evidence="2">
    <location>
        <begin position="155"/>
        <end position="175"/>
    </location>
</feature>
<proteinExistence type="predicted"/>
<keyword evidence="2" id="KW-0472">Membrane</keyword>
<dbReference type="OrthoDB" id="278455at2759"/>
<feature type="transmembrane region" description="Helical" evidence="2">
    <location>
        <begin position="206"/>
        <end position="224"/>
    </location>
</feature>
<reference evidence="3 4" key="1">
    <citation type="journal article" date="2018" name="BMC Genomics">
        <title>Genomic comparison of Trypanosoma conorhini and Trypanosoma rangeli to Trypanosoma cruzi strains of high and low virulence.</title>
        <authorList>
            <person name="Bradwell K.R."/>
            <person name="Koparde V.N."/>
            <person name="Matveyev A.V."/>
            <person name="Serrano M.G."/>
            <person name="Alves J.M."/>
            <person name="Parikh H."/>
            <person name="Huang B."/>
            <person name="Lee V."/>
            <person name="Espinosa-Alvarez O."/>
            <person name="Ortiz P.A."/>
            <person name="Costa-Martins A.G."/>
            <person name="Teixeira M.M."/>
            <person name="Buck G.A."/>
        </authorList>
    </citation>
    <scope>NUCLEOTIDE SEQUENCE [LARGE SCALE GENOMIC DNA]</scope>
    <source>
        <strain evidence="3 4">025E</strain>
    </source>
</reference>
<keyword evidence="2" id="KW-1133">Transmembrane helix</keyword>
<protein>
    <submittedName>
        <fullName evidence="3">Uncharacterized protein</fullName>
    </submittedName>
</protein>
<evidence type="ECO:0000256" key="1">
    <source>
        <dbReference type="SAM" id="MobiDB-lite"/>
    </source>
</evidence>
<evidence type="ECO:0000313" key="4">
    <source>
        <dbReference type="Proteomes" id="UP000284403"/>
    </source>
</evidence>
<evidence type="ECO:0000256" key="2">
    <source>
        <dbReference type="SAM" id="Phobius"/>
    </source>
</evidence>
<dbReference type="RefSeq" id="XP_029228642.1">
    <property type="nucleotide sequence ID" value="XM_029371239.1"/>
</dbReference>
<accession>A0A422PMF4</accession>
<evidence type="ECO:0000313" key="3">
    <source>
        <dbReference type="EMBL" id="RNF18891.1"/>
    </source>
</evidence>
<dbReference type="GeneID" id="40317938"/>
<keyword evidence="4" id="KW-1185">Reference proteome</keyword>
<feature type="transmembrane region" description="Helical" evidence="2">
    <location>
        <begin position="272"/>
        <end position="297"/>
    </location>
</feature>
<sequence>AHARRVAVSARDGQNTGDENKVRGRRGCGRPPPSPLLRLGREEGRPPPHAYARSPRRQRARWMSFGWTVTRPLWMHARLVSASSDTTYDSVASCAARIALLWKRRPSFCAPDTSRTRRWKGAFCRRRSVERCNWRISRSATVPGRQRSCACFTRVAAPGALGAFLLFLDVMVLLLRVQECASGGISSPHWQEPARFKVTPARGRRVFCLFMYYCYYCFFIFIFFGRPGEGGGGRRANDAPTRVLCALFASLRVFFVSCVVSRSIPRSGESCALGAFCLSISFSLHEVVVHVVFPFLICFSTFSWQRRISV</sequence>
<name>A0A422PMF4_9TRYP</name>
<keyword evidence="2" id="KW-0812">Transmembrane</keyword>
<dbReference type="Proteomes" id="UP000284403">
    <property type="component" value="Unassembled WGS sequence"/>
</dbReference>
<feature type="non-terminal residue" evidence="3">
    <location>
        <position position="1"/>
    </location>
</feature>
<feature type="region of interest" description="Disordered" evidence="1">
    <location>
        <begin position="1"/>
        <end position="55"/>
    </location>
</feature>
<gene>
    <name evidence="3" type="ORF">Tco025E_04327</name>
</gene>
<dbReference type="EMBL" id="MKKU01000220">
    <property type="protein sequence ID" value="RNF18891.1"/>
    <property type="molecule type" value="Genomic_DNA"/>
</dbReference>
<organism evidence="3 4">
    <name type="scientific">Trypanosoma conorhini</name>
    <dbReference type="NCBI Taxonomy" id="83891"/>
    <lineage>
        <taxon>Eukaryota</taxon>
        <taxon>Discoba</taxon>
        <taxon>Euglenozoa</taxon>
        <taxon>Kinetoplastea</taxon>
        <taxon>Metakinetoplastina</taxon>
        <taxon>Trypanosomatida</taxon>
        <taxon>Trypanosomatidae</taxon>
        <taxon>Trypanosoma</taxon>
    </lineage>
</organism>
<dbReference type="AlphaFoldDB" id="A0A422PMF4"/>
<comment type="caution">
    <text evidence="3">The sequence shown here is derived from an EMBL/GenBank/DDBJ whole genome shotgun (WGS) entry which is preliminary data.</text>
</comment>